<dbReference type="InParanoid" id="A0A7M7HD59"/>
<dbReference type="OrthoDB" id="6053839at2759"/>
<dbReference type="KEGG" id="nvi:100120722"/>
<dbReference type="GO" id="GO:0061709">
    <property type="term" value="P:reticulophagy"/>
    <property type="evidence" value="ECO:0007669"/>
    <property type="project" value="TreeGrafter"/>
</dbReference>
<dbReference type="Proteomes" id="UP000002358">
    <property type="component" value="Chromosome 2"/>
</dbReference>
<dbReference type="Pfam" id="PF15009">
    <property type="entry name" value="STING_LBD"/>
    <property type="match status" value="1"/>
</dbReference>
<dbReference type="GO" id="GO:0005776">
    <property type="term" value="C:autophagosome"/>
    <property type="evidence" value="ECO:0007669"/>
    <property type="project" value="TreeGrafter"/>
</dbReference>
<feature type="domain" description="STING ligand-binding" evidence="2">
    <location>
        <begin position="160"/>
        <end position="339"/>
    </location>
</feature>
<evidence type="ECO:0000313" key="3">
    <source>
        <dbReference type="EnsemblMetazoa" id="XP_008209599"/>
    </source>
</evidence>
<keyword evidence="1" id="KW-0472">Membrane</keyword>
<organism evidence="3 4">
    <name type="scientific">Nasonia vitripennis</name>
    <name type="common">Parasitic wasp</name>
    <dbReference type="NCBI Taxonomy" id="7425"/>
    <lineage>
        <taxon>Eukaryota</taxon>
        <taxon>Metazoa</taxon>
        <taxon>Ecdysozoa</taxon>
        <taxon>Arthropoda</taxon>
        <taxon>Hexapoda</taxon>
        <taxon>Insecta</taxon>
        <taxon>Pterygota</taxon>
        <taxon>Neoptera</taxon>
        <taxon>Endopterygota</taxon>
        <taxon>Hymenoptera</taxon>
        <taxon>Apocrita</taxon>
        <taxon>Proctotrupomorpha</taxon>
        <taxon>Chalcidoidea</taxon>
        <taxon>Pteromalidae</taxon>
        <taxon>Pteromalinae</taxon>
        <taxon>Nasonia</taxon>
    </lineage>
</organism>
<dbReference type="GO" id="GO:0005789">
    <property type="term" value="C:endoplasmic reticulum membrane"/>
    <property type="evidence" value="ECO:0007669"/>
    <property type="project" value="TreeGrafter"/>
</dbReference>
<sequence length="364" mass="41787">MYSEIRSISLGVNIISMFIILILCINQMYEKDVYKAMKETWHLLTLCLMFLIVCVAIFKIRLFFEELFYINLHYNGNFVSVVKATLNFNVPSWVVFAITIVAFVMLVMHSNFSMIQIMQLNPFATLLAIAFSILLFYTINITECRATTVATIFSTGLNPGTAMASSYFYGYLKIILPASGGIERAGILNALEKFESKNNVPVPVKKLFILIPSSSYIPPDLKEISNNWLEYVQPLETIAIDRAGVKNRTYHNTIYKFRSNGPNKAGKSYYLATEGATPLKTFLEVQDNSHRYAALYREFNREIIKSFYTTLQNLLNDNPDCKDYCELVYYEDTKGGERTNPAHILQDRIDKYMSDQIIKIKDFK</sequence>
<dbReference type="EnsemblMetazoa" id="XM_008211377">
    <property type="protein sequence ID" value="XP_008209599"/>
    <property type="gene ID" value="LOC100120722"/>
</dbReference>
<dbReference type="GeneID" id="100120722"/>
<dbReference type="FunCoup" id="A0A7M7HD59">
    <property type="interactions" value="285"/>
</dbReference>
<dbReference type="InterPro" id="IPR055432">
    <property type="entry name" value="STING_LBD"/>
</dbReference>
<dbReference type="InterPro" id="IPR038623">
    <property type="entry name" value="STING_C_sf"/>
</dbReference>
<dbReference type="GO" id="GO:0016239">
    <property type="term" value="P:positive regulation of macroautophagy"/>
    <property type="evidence" value="ECO:0007669"/>
    <property type="project" value="TreeGrafter"/>
</dbReference>
<dbReference type="PANTHER" id="PTHR34339:SF1">
    <property type="entry name" value="STIMULATOR OF INTERFERON GENES PROTEIN"/>
    <property type="match status" value="1"/>
</dbReference>
<feature type="transmembrane region" description="Helical" evidence="1">
    <location>
        <begin position="41"/>
        <end position="64"/>
    </location>
</feature>
<dbReference type="GO" id="GO:0000045">
    <property type="term" value="P:autophagosome assembly"/>
    <property type="evidence" value="ECO:0007669"/>
    <property type="project" value="TreeGrafter"/>
</dbReference>
<dbReference type="PANTHER" id="PTHR34339">
    <property type="entry name" value="STIMULATOR OF INTERFERON GENES PROTEIN"/>
    <property type="match status" value="1"/>
</dbReference>
<dbReference type="RefSeq" id="XP_008209599.2">
    <property type="nucleotide sequence ID" value="XM_008211377.4"/>
</dbReference>
<feature type="transmembrane region" description="Helical" evidence="1">
    <location>
        <begin position="6"/>
        <end position="29"/>
    </location>
</feature>
<dbReference type="GO" id="GO:0002218">
    <property type="term" value="P:activation of innate immune response"/>
    <property type="evidence" value="ECO:0007669"/>
    <property type="project" value="InterPro"/>
</dbReference>
<reference evidence="3" key="1">
    <citation type="submission" date="2021-01" db="UniProtKB">
        <authorList>
            <consortium name="EnsemblMetazoa"/>
        </authorList>
    </citation>
    <scope>IDENTIFICATION</scope>
</reference>
<evidence type="ECO:0000259" key="2">
    <source>
        <dbReference type="Pfam" id="PF15009"/>
    </source>
</evidence>
<evidence type="ECO:0000256" key="1">
    <source>
        <dbReference type="SAM" id="Phobius"/>
    </source>
</evidence>
<proteinExistence type="predicted"/>
<feature type="transmembrane region" description="Helical" evidence="1">
    <location>
        <begin position="120"/>
        <end position="139"/>
    </location>
</feature>
<keyword evidence="1" id="KW-0812">Transmembrane</keyword>
<feature type="transmembrane region" description="Helical" evidence="1">
    <location>
        <begin position="90"/>
        <end position="108"/>
    </location>
</feature>
<name>A0A7M7HD59_NASVI</name>
<dbReference type="GO" id="GO:0045087">
    <property type="term" value="P:innate immune response"/>
    <property type="evidence" value="ECO:0007669"/>
    <property type="project" value="TreeGrafter"/>
</dbReference>
<dbReference type="InterPro" id="IPR033952">
    <property type="entry name" value="STING_C"/>
</dbReference>
<dbReference type="GO" id="GO:0032481">
    <property type="term" value="P:positive regulation of type I interferon production"/>
    <property type="evidence" value="ECO:0007669"/>
    <property type="project" value="InterPro"/>
</dbReference>
<keyword evidence="1" id="KW-1133">Transmembrane helix</keyword>
<protein>
    <recommendedName>
        <fullName evidence="2">STING ligand-binding domain-containing protein</fullName>
    </recommendedName>
</protein>
<evidence type="ECO:0000313" key="4">
    <source>
        <dbReference type="Proteomes" id="UP000002358"/>
    </source>
</evidence>
<keyword evidence="4" id="KW-1185">Reference proteome</keyword>
<dbReference type="CDD" id="cd12146">
    <property type="entry name" value="STING_C"/>
    <property type="match status" value="1"/>
</dbReference>
<dbReference type="GO" id="GO:0061507">
    <property type="term" value="F:2',3'-cyclic GMP-AMP binding"/>
    <property type="evidence" value="ECO:0007669"/>
    <property type="project" value="TreeGrafter"/>
</dbReference>
<dbReference type="AlphaFoldDB" id="A0A7M7HD59"/>
<dbReference type="CTD" id="36016"/>
<dbReference type="Gene3D" id="3.40.50.12100">
    <property type="entry name" value="Stimulator of interferon genes protein"/>
    <property type="match status" value="1"/>
</dbReference>
<accession>A0A7M7HD59</accession>
<dbReference type="InterPro" id="IPR029158">
    <property type="entry name" value="STING"/>
</dbReference>
<dbReference type="SMR" id="A0A7M7HD59"/>
<dbReference type="GO" id="GO:0035438">
    <property type="term" value="F:cyclic-di-GMP binding"/>
    <property type="evidence" value="ECO:0007669"/>
    <property type="project" value="InterPro"/>
</dbReference>